<organism evidence="1 2">
    <name type="scientific">Heterodera schachtii</name>
    <name type="common">Sugarbeet cyst nematode worm</name>
    <name type="synonym">Tylenchus schachtii</name>
    <dbReference type="NCBI Taxonomy" id="97005"/>
    <lineage>
        <taxon>Eukaryota</taxon>
        <taxon>Metazoa</taxon>
        <taxon>Ecdysozoa</taxon>
        <taxon>Nematoda</taxon>
        <taxon>Chromadorea</taxon>
        <taxon>Rhabditida</taxon>
        <taxon>Tylenchina</taxon>
        <taxon>Tylenchomorpha</taxon>
        <taxon>Tylenchoidea</taxon>
        <taxon>Heteroderidae</taxon>
        <taxon>Heteroderinae</taxon>
        <taxon>Heterodera</taxon>
    </lineage>
</organism>
<dbReference type="Proteomes" id="UP001620645">
    <property type="component" value="Unassembled WGS sequence"/>
</dbReference>
<protein>
    <submittedName>
        <fullName evidence="1">Uncharacterized protein</fullName>
    </submittedName>
</protein>
<dbReference type="AlphaFoldDB" id="A0ABD2K5I3"/>
<comment type="caution">
    <text evidence="1">The sequence shown here is derived from an EMBL/GenBank/DDBJ whole genome shotgun (WGS) entry which is preliminary data.</text>
</comment>
<proteinExistence type="predicted"/>
<reference evidence="1 2" key="1">
    <citation type="submission" date="2024-10" db="EMBL/GenBank/DDBJ databases">
        <authorList>
            <person name="Kim D."/>
        </authorList>
    </citation>
    <scope>NUCLEOTIDE SEQUENCE [LARGE SCALE GENOMIC DNA]</scope>
    <source>
        <strain evidence="1">Taebaek</strain>
    </source>
</reference>
<dbReference type="EMBL" id="JBICCN010000051">
    <property type="protein sequence ID" value="KAL3098141.1"/>
    <property type="molecule type" value="Genomic_DNA"/>
</dbReference>
<evidence type="ECO:0000313" key="1">
    <source>
        <dbReference type="EMBL" id="KAL3098141.1"/>
    </source>
</evidence>
<keyword evidence="2" id="KW-1185">Reference proteome</keyword>
<gene>
    <name evidence="1" type="ORF">niasHS_001977</name>
</gene>
<evidence type="ECO:0000313" key="2">
    <source>
        <dbReference type="Proteomes" id="UP001620645"/>
    </source>
</evidence>
<accession>A0ABD2K5I3</accession>
<name>A0ABD2K5I3_HETSC</name>
<sequence length="317" mass="35874">MNNFINQLNLPCFLHPSHHFASIQSKTEKEFHKMVRSMRLPSIFAVLLPVCLISVLPEPGHAFKCKNHVEAELLKLKAAEIDCEEKTKCYASFCQAQKGLLFLNTWLCYGGDATQEQCALEGPTHANEERKKYNQSSNITDWKCGCMFGGVEVPMDNKKIMAPAKMECKYKTESEDATLNEQLKHKHTKLDNIQCIKETGKCGAVFCKAKDGELKLKWRKWACFPADYAKKVCAKNEANAVNDERAKWSDSKLPKADDWKCRCIFGDNGTDMTNEKFVPKNSTAIRHGDGMPMMVVGIIMAILPPFHHAILDHLQMN</sequence>